<keyword evidence="2 4" id="KW-0238">DNA-binding</keyword>
<name>A0AAV3U3J6_9ALTE</name>
<dbReference type="PRINTS" id="PR00455">
    <property type="entry name" value="HTHTETR"/>
</dbReference>
<keyword evidence="8" id="KW-1185">Reference proteome</keyword>
<feature type="region of interest" description="Disordered" evidence="5">
    <location>
        <begin position="1"/>
        <end position="21"/>
    </location>
</feature>
<organism evidence="7 8">
    <name type="scientific">Halioxenophilus aromaticivorans</name>
    <dbReference type="NCBI Taxonomy" id="1306992"/>
    <lineage>
        <taxon>Bacteria</taxon>
        <taxon>Pseudomonadati</taxon>
        <taxon>Pseudomonadota</taxon>
        <taxon>Gammaproteobacteria</taxon>
        <taxon>Alteromonadales</taxon>
        <taxon>Alteromonadaceae</taxon>
        <taxon>Halioxenophilus</taxon>
    </lineage>
</organism>
<dbReference type="Pfam" id="PF00440">
    <property type="entry name" value="TetR_N"/>
    <property type="match status" value="1"/>
</dbReference>
<protein>
    <recommendedName>
        <fullName evidence="6">HTH tetR-type domain-containing protein</fullName>
    </recommendedName>
</protein>
<dbReference type="GO" id="GO:0000976">
    <property type="term" value="F:transcription cis-regulatory region binding"/>
    <property type="evidence" value="ECO:0007669"/>
    <property type="project" value="TreeGrafter"/>
</dbReference>
<evidence type="ECO:0000313" key="7">
    <source>
        <dbReference type="EMBL" id="GAA4945671.1"/>
    </source>
</evidence>
<dbReference type="RefSeq" id="WP_345422795.1">
    <property type="nucleotide sequence ID" value="NZ_AP031496.1"/>
</dbReference>
<dbReference type="InterPro" id="IPR001647">
    <property type="entry name" value="HTH_TetR"/>
</dbReference>
<dbReference type="InterPro" id="IPR050109">
    <property type="entry name" value="HTH-type_TetR-like_transc_reg"/>
</dbReference>
<proteinExistence type="predicted"/>
<dbReference type="EMBL" id="BAABLX010000024">
    <property type="protein sequence ID" value="GAA4945671.1"/>
    <property type="molecule type" value="Genomic_DNA"/>
</dbReference>
<dbReference type="GO" id="GO:0003700">
    <property type="term" value="F:DNA-binding transcription factor activity"/>
    <property type="evidence" value="ECO:0007669"/>
    <property type="project" value="TreeGrafter"/>
</dbReference>
<dbReference type="Gene3D" id="1.10.357.10">
    <property type="entry name" value="Tetracycline Repressor, domain 2"/>
    <property type="match status" value="1"/>
</dbReference>
<evidence type="ECO:0000313" key="8">
    <source>
        <dbReference type="Proteomes" id="UP001409585"/>
    </source>
</evidence>
<dbReference type="InterPro" id="IPR023772">
    <property type="entry name" value="DNA-bd_HTH_TetR-type_CS"/>
</dbReference>
<accession>A0AAV3U3J6</accession>
<reference evidence="8" key="1">
    <citation type="journal article" date="2019" name="Int. J. Syst. Evol. Microbiol.">
        <title>The Global Catalogue of Microorganisms (GCM) 10K type strain sequencing project: providing services to taxonomists for standard genome sequencing and annotation.</title>
        <authorList>
            <consortium name="The Broad Institute Genomics Platform"/>
            <consortium name="The Broad Institute Genome Sequencing Center for Infectious Disease"/>
            <person name="Wu L."/>
            <person name="Ma J."/>
        </authorList>
    </citation>
    <scope>NUCLEOTIDE SEQUENCE [LARGE SCALE GENOMIC DNA]</scope>
    <source>
        <strain evidence="8">JCM 19134</strain>
    </source>
</reference>
<dbReference type="Proteomes" id="UP001409585">
    <property type="component" value="Unassembled WGS sequence"/>
</dbReference>
<feature type="DNA-binding region" description="H-T-H motif" evidence="4">
    <location>
        <begin position="45"/>
        <end position="64"/>
    </location>
</feature>
<dbReference type="PROSITE" id="PS01081">
    <property type="entry name" value="HTH_TETR_1"/>
    <property type="match status" value="1"/>
</dbReference>
<dbReference type="InterPro" id="IPR009057">
    <property type="entry name" value="Homeodomain-like_sf"/>
</dbReference>
<keyword evidence="1" id="KW-0805">Transcription regulation</keyword>
<evidence type="ECO:0000256" key="1">
    <source>
        <dbReference type="ARBA" id="ARBA00023015"/>
    </source>
</evidence>
<sequence>MTDQQTTDIAKPKQRRRRRSPEEIMQRLLSAAEEEFKLNGFRGATTASIAKRADVTEAQLFRYFDSKQDIFKEAVFKPLSSRLAEFNEQYMLNVDEARSTDEATRDYIVALQKFISEHSLLFKSLIVAEAYGRGKTESLGAIESLNAYFQQGAETMLKRLGEKQPKVAPSVMVRVSFAAVLANVIFREWMFPEELASDDEISSAVVDFVMHGVNANQAAKDQ</sequence>
<dbReference type="PROSITE" id="PS50977">
    <property type="entry name" value="HTH_TETR_2"/>
    <property type="match status" value="1"/>
</dbReference>
<dbReference type="PANTHER" id="PTHR30055">
    <property type="entry name" value="HTH-TYPE TRANSCRIPTIONAL REGULATOR RUTR"/>
    <property type="match status" value="1"/>
</dbReference>
<dbReference type="Gene3D" id="1.10.10.60">
    <property type="entry name" value="Homeodomain-like"/>
    <property type="match status" value="1"/>
</dbReference>
<evidence type="ECO:0000256" key="3">
    <source>
        <dbReference type="ARBA" id="ARBA00023163"/>
    </source>
</evidence>
<dbReference type="SUPFAM" id="SSF46689">
    <property type="entry name" value="Homeodomain-like"/>
    <property type="match status" value="1"/>
</dbReference>
<evidence type="ECO:0000256" key="2">
    <source>
        <dbReference type="ARBA" id="ARBA00023125"/>
    </source>
</evidence>
<feature type="domain" description="HTH tetR-type" evidence="6">
    <location>
        <begin position="22"/>
        <end position="82"/>
    </location>
</feature>
<gene>
    <name evidence="7" type="ORF">GCM10025791_26090</name>
</gene>
<evidence type="ECO:0000259" key="6">
    <source>
        <dbReference type="PROSITE" id="PS50977"/>
    </source>
</evidence>
<comment type="caution">
    <text evidence="7">The sequence shown here is derived from an EMBL/GenBank/DDBJ whole genome shotgun (WGS) entry which is preliminary data.</text>
</comment>
<dbReference type="AlphaFoldDB" id="A0AAV3U3J6"/>
<evidence type="ECO:0000256" key="4">
    <source>
        <dbReference type="PROSITE-ProRule" id="PRU00335"/>
    </source>
</evidence>
<keyword evidence="3" id="KW-0804">Transcription</keyword>
<evidence type="ECO:0000256" key="5">
    <source>
        <dbReference type="SAM" id="MobiDB-lite"/>
    </source>
</evidence>
<dbReference type="PANTHER" id="PTHR30055:SF234">
    <property type="entry name" value="HTH-TYPE TRANSCRIPTIONAL REGULATOR BETI"/>
    <property type="match status" value="1"/>
</dbReference>